<feature type="transmembrane region" description="Helical" evidence="2">
    <location>
        <begin position="33"/>
        <end position="49"/>
    </location>
</feature>
<dbReference type="Proteomes" id="UP000632535">
    <property type="component" value="Unassembled WGS sequence"/>
</dbReference>
<feature type="region of interest" description="Disordered" evidence="1">
    <location>
        <begin position="144"/>
        <end position="170"/>
    </location>
</feature>
<evidence type="ECO:0000313" key="4">
    <source>
        <dbReference type="Proteomes" id="UP000632535"/>
    </source>
</evidence>
<evidence type="ECO:0000256" key="1">
    <source>
        <dbReference type="SAM" id="MobiDB-lite"/>
    </source>
</evidence>
<keyword evidence="2" id="KW-0472">Membrane</keyword>
<keyword evidence="2" id="KW-1133">Transmembrane helix</keyword>
<name>A0ABQ2B699_9MICO</name>
<evidence type="ECO:0000313" key="3">
    <source>
        <dbReference type="EMBL" id="GGI08505.1"/>
    </source>
</evidence>
<keyword evidence="4" id="KW-1185">Reference proteome</keyword>
<evidence type="ECO:0008006" key="5">
    <source>
        <dbReference type="Google" id="ProtNLM"/>
    </source>
</evidence>
<protein>
    <recommendedName>
        <fullName evidence="5">DUF3093 family protein</fullName>
    </recommendedName>
</protein>
<evidence type="ECO:0000256" key="2">
    <source>
        <dbReference type="SAM" id="Phobius"/>
    </source>
</evidence>
<comment type="caution">
    <text evidence="3">The sequence shown here is derived from an EMBL/GenBank/DDBJ whole genome shotgun (WGS) entry which is preliminary data.</text>
</comment>
<keyword evidence="2" id="KW-0812">Transmembrane</keyword>
<sequence>MSVLWQQVPDVDAVEAPLDELPAADRPGWLRRWLWAPALVVAVGLYVVRRTITDPSGEVEMWLFLGMLAALMVTAVTSLVRYRDDQRTAAETRAAKAFASGARSVTGTVLVRERTMSGGRLLSGLVSYPTDDGTAEQTWSHMLKGRPDDAADDTDEGAEGTAALPPRDGDPVAVWWAPGTETVVVRYHRDWADAVRRRAQGR</sequence>
<organism evidence="3 4">
    <name type="scientific">Isoptericola cucumis</name>
    <dbReference type="NCBI Taxonomy" id="1776856"/>
    <lineage>
        <taxon>Bacteria</taxon>
        <taxon>Bacillati</taxon>
        <taxon>Actinomycetota</taxon>
        <taxon>Actinomycetes</taxon>
        <taxon>Micrococcales</taxon>
        <taxon>Promicromonosporaceae</taxon>
        <taxon>Isoptericola</taxon>
    </lineage>
</organism>
<reference evidence="4" key="1">
    <citation type="journal article" date="2019" name="Int. J. Syst. Evol. Microbiol.">
        <title>The Global Catalogue of Microorganisms (GCM) 10K type strain sequencing project: providing services to taxonomists for standard genome sequencing and annotation.</title>
        <authorList>
            <consortium name="The Broad Institute Genomics Platform"/>
            <consortium name="The Broad Institute Genome Sequencing Center for Infectious Disease"/>
            <person name="Wu L."/>
            <person name="Ma J."/>
        </authorList>
    </citation>
    <scope>NUCLEOTIDE SEQUENCE [LARGE SCALE GENOMIC DNA]</scope>
    <source>
        <strain evidence="4">CCM 8653</strain>
    </source>
</reference>
<gene>
    <name evidence="3" type="ORF">GCM10007368_21510</name>
</gene>
<feature type="transmembrane region" description="Helical" evidence="2">
    <location>
        <begin position="61"/>
        <end position="80"/>
    </location>
</feature>
<dbReference type="EMBL" id="BMDG01000006">
    <property type="protein sequence ID" value="GGI08505.1"/>
    <property type="molecule type" value="Genomic_DNA"/>
</dbReference>
<proteinExistence type="predicted"/>
<dbReference type="RefSeq" id="WP_188523692.1">
    <property type="nucleotide sequence ID" value="NZ_BMDG01000006.1"/>
</dbReference>
<accession>A0ABQ2B699</accession>